<evidence type="ECO:0000313" key="5">
    <source>
        <dbReference type="Proteomes" id="UP001430356"/>
    </source>
</evidence>
<gene>
    <name evidence="4" type="ORF">NESM_000660700</name>
</gene>
<feature type="zinc finger region" description="C3H1-type" evidence="1">
    <location>
        <begin position="211"/>
        <end position="238"/>
    </location>
</feature>
<protein>
    <recommendedName>
        <fullName evidence="3">C3H1-type domain-containing protein</fullName>
    </recommendedName>
</protein>
<accession>A0AAW0ESD9</accession>
<dbReference type="PANTHER" id="PTHR37035">
    <property type="entry name" value="C3H1-TYPE DOMAIN-CONTAINING PROTEIN-RELATED"/>
    <property type="match status" value="1"/>
</dbReference>
<dbReference type="PROSITE" id="PS50103">
    <property type="entry name" value="ZF_C3H1"/>
    <property type="match status" value="2"/>
</dbReference>
<feature type="compositionally biased region" description="Polar residues" evidence="2">
    <location>
        <begin position="530"/>
        <end position="541"/>
    </location>
</feature>
<dbReference type="Proteomes" id="UP001430356">
    <property type="component" value="Unassembled WGS sequence"/>
</dbReference>
<reference evidence="4 5" key="1">
    <citation type="journal article" date="2021" name="MBio">
        <title>A New Model Trypanosomatid, Novymonas esmeraldas: Genomic Perception of Its 'Candidatus Pandoraea novymonadis' Endosymbiont.</title>
        <authorList>
            <person name="Zakharova A."/>
            <person name="Saura A."/>
            <person name="Butenko A."/>
            <person name="Podesvova L."/>
            <person name="Warmusova S."/>
            <person name="Kostygov A.Y."/>
            <person name="Nenarokova A."/>
            <person name="Lukes J."/>
            <person name="Opperdoes F.R."/>
            <person name="Yurchenko V."/>
        </authorList>
    </citation>
    <scope>NUCLEOTIDE SEQUENCE [LARGE SCALE GENOMIC DNA]</scope>
    <source>
        <strain evidence="4 5">E262AT.01</strain>
    </source>
</reference>
<evidence type="ECO:0000313" key="4">
    <source>
        <dbReference type="EMBL" id="KAK7197155.1"/>
    </source>
</evidence>
<feature type="region of interest" description="Disordered" evidence="2">
    <location>
        <begin position="530"/>
        <end position="573"/>
    </location>
</feature>
<feature type="compositionally biased region" description="Low complexity" evidence="2">
    <location>
        <begin position="304"/>
        <end position="316"/>
    </location>
</feature>
<dbReference type="InterPro" id="IPR000571">
    <property type="entry name" value="Znf_CCCH"/>
</dbReference>
<dbReference type="InterPro" id="IPR053125">
    <property type="entry name" value="RNA-bd_mRNA_stabilization_reg"/>
</dbReference>
<dbReference type="AlphaFoldDB" id="A0AAW0ESD9"/>
<dbReference type="GO" id="GO:0008270">
    <property type="term" value="F:zinc ion binding"/>
    <property type="evidence" value="ECO:0007669"/>
    <property type="project" value="UniProtKB-KW"/>
</dbReference>
<dbReference type="PANTHER" id="PTHR37035:SF6">
    <property type="entry name" value="RNA-BINDING PROTEIN ZCH321"/>
    <property type="match status" value="1"/>
</dbReference>
<organism evidence="4 5">
    <name type="scientific">Novymonas esmeraldas</name>
    <dbReference type="NCBI Taxonomy" id="1808958"/>
    <lineage>
        <taxon>Eukaryota</taxon>
        <taxon>Discoba</taxon>
        <taxon>Euglenozoa</taxon>
        <taxon>Kinetoplastea</taxon>
        <taxon>Metakinetoplastina</taxon>
        <taxon>Trypanosomatida</taxon>
        <taxon>Trypanosomatidae</taxon>
        <taxon>Novymonas</taxon>
    </lineage>
</organism>
<feature type="domain" description="C3H1-type" evidence="3">
    <location>
        <begin position="211"/>
        <end position="238"/>
    </location>
</feature>
<keyword evidence="1" id="KW-0863">Zinc-finger</keyword>
<feature type="zinc finger region" description="C3H1-type" evidence="1">
    <location>
        <begin position="53"/>
        <end position="75"/>
    </location>
</feature>
<keyword evidence="5" id="KW-1185">Reference proteome</keyword>
<evidence type="ECO:0000256" key="1">
    <source>
        <dbReference type="PROSITE-ProRule" id="PRU00723"/>
    </source>
</evidence>
<evidence type="ECO:0000259" key="3">
    <source>
        <dbReference type="PROSITE" id="PS50103"/>
    </source>
</evidence>
<feature type="compositionally biased region" description="Polar residues" evidence="2">
    <location>
        <begin position="548"/>
        <end position="573"/>
    </location>
</feature>
<comment type="caution">
    <text evidence="4">The sequence shown here is derived from an EMBL/GenBank/DDBJ whole genome shotgun (WGS) entry which is preliminary data.</text>
</comment>
<dbReference type="EMBL" id="JAECZO010000096">
    <property type="protein sequence ID" value="KAK7197155.1"/>
    <property type="molecule type" value="Genomic_DNA"/>
</dbReference>
<name>A0AAW0ESD9_9TRYP</name>
<sequence>MPRNVQGKSRHTFHNADGELCMTVVDPVTRKLLIPTQYIFETRAQQRGSLPSLCQLFLSGRCRQGQGCYQVHADWEAVQRLRSQVDSLPCCCPAHGDKDHIGVLEQALLRDTIALGHTRTAEGHHGHHNRFSAADLAAAAESTLSTSDVVLYVPGCSLFEGSYVPLDRVSYTVGLHRILVEQRIVLAPSEARVSLLNESTGFPEEKIVADGSGATVCRLHAMDRCRYAEECKFLHLCKDATATDPHLTASTAHNTIASQGNPADPAAAGSTVADAVADAAGAEAPAGTCDSHPRSKSLRHGSGARTTAATTASATSAEASVRQSVFTSISLQQQQQQQLSFGTNGGGGGASMMGCAVGMPGMGSAPSHQQSYCASLHYDPSSMMAMGASAMEASIGSAHGSSRPYLLGSASTAGGPLLVPQRDDASNRVDGIASSTAAAPYLSKSFSGYRIGAGSLPQRPPVTATTECGVMPHMMNASTGSFPGGAVHNSLAPSTTQCGFSPANGNRIRVALSLPAISSTSALTCGAALGTSNSSEKTNSPPVEGSLGMSTTSHQGLSRSTTQMHASPSNTSRWQHNPYLASWAKTDAPHGYTGVGGSSCSLTCHPASSYPTPIVRTV</sequence>
<keyword evidence="1" id="KW-0479">Metal-binding</keyword>
<keyword evidence="1" id="KW-0862">Zinc</keyword>
<proteinExistence type="predicted"/>
<evidence type="ECO:0000256" key="2">
    <source>
        <dbReference type="SAM" id="MobiDB-lite"/>
    </source>
</evidence>
<feature type="domain" description="C3H1-type" evidence="3">
    <location>
        <begin position="53"/>
        <end position="75"/>
    </location>
</feature>
<feature type="region of interest" description="Disordered" evidence="2">
    <location>
        <begin position="284"/>
        <end position="316"/>
    </location>
</feature>